<dbReference type="EMBL" id="CP045561">
    <property type="protein sequence ID" value="QGA46159.1"/>
    <property type="molecule type" value="Genomic_DNA"/>
</dbReference>
<accession>A0AB37D1L7</accession>
<dbReference type="Gene3D" id="3.40.50.300">
    <property type="entry name" value="P-loop containing nucleotide triphosphate hydrolases"/>
    <property type="match status" value="1"/>
</dbReference>
<proteinExistence type="predicted"/>
<dbReference type="SUPFAM" id="SSF52540">
    <property type="entry name" value="P-loop containing nucleoside triphosphate hydrolases"/>
    <property type="match status" value="1"/>
</dbReference>
<dbReference type="RefSeq" id="WP_153518787.1">
    <property type="nucleotide sequence ID" value="NZ_CP045561.1"/>
</dbReference>
<protein>
    <recommendedName>
        <fullName evidence="3">UDP-N-acetylglucosamine kinase</fullName>
    </recommendedName>
</protein>
<organism evidence="1 2">
    <name type="scientific">Acinetobacter nosocomialis</name>
    <dbReference type="NCBI Taxonomy" id="106654"/>
    <lineage>
        <taxon>Bacteria</taxon>
        <taxon>Pseudomonadati</taxon>
        <taxon>Pseudomonadota</taxon>
        <taxon>Gammaproteobacteria</taxon>
        <taxon>Moraxellales</taxon>
        <taxon>Moraxellaceae</taxon>
        <taxon>Acinetobacter</taxon>
        <taxon>Acinetobacter calcoaceticus/baumannii complex</taxon>
    </lineage>
</organism>
<evidence type="ECO:0000313" key="2">
    <source>
        <dbReference type="Proteomes" id="UP000325778"/>
    </source>
</evidence>
<keyword evidence="1" id="KW-0614">Plasmid</keyword>
<dbReference type="Proteomes" id="UP000325778">
    <property type="component" value="Plasmid pAC1530"/>
</dbReference>
<gene>
    <name evidence="1" type="ORF">GD578_19980</name>
</gene>
<dbReference type="AlphaFoldDB" id="A0AB37D1L7"/>
<sequence length="92" mass="10554">MSPQQAMTERDKNPEPQFAVIVAGGNGSGKSTLIQEQILPRFEKFNFDIAFINADVWQKEHFGEFTKDPSHAYEAAKWAEQERQRYIVGLTH</sequence>
<dbReference type="InterPro" id="IPR027417">
    <property type="entry name" value="P-loop_NTPase"/>
</dbReference>
<name>A0AB37D1L7_ACINO</name>
<reference evidence="1 2" key="1">
    <citation type="journal article" date="2021" name="MSphere">
        <title>Complete Genome Sequencing of Acinetobacter baumannii AC1633 and Acinetobacter nosocomialis AC1530 Unveils a Large Multidrug-Resistant Plasmid Encoding the NDM-1 and OXA-58 Carbapenemases.</title>
        <authorList>
            <person name="Alattraqchi A.G."/>
            <person name="Mohd Rani F."/>
            <person name="A. Rahman N.I."/>
            <person name="Ismail S."/>
            <person name="Cleary D.W."/>
            <person name="Clarke S.C."/>
            <person name="Yeo C.C."/>
        </authorList>
    </citation>
    <scope>NUCLEOTIDE SEQUENCE [LARGE SCALE GENOMIC DNA]</scope>
    <source>
        <strain evidence="1 2">AC1530</strain>
        <plasmid evidence="1">pAC1530</plasmid>
    </source>
</reference>
<geneLocation type="plasmid" evidence="1 2">
    <name>pAC1530</name>
</geneLocation>
<evidence type="ECO:0008006" key="3">
    <source>
        <dbReference type="Google" id="ProtNLM"/>
    </source>
</evidence>
<evidence type="ECO:0000313" key="1">
    <source>
        <dbReference type="EMBL" id="QGA46159.1"/>
    </source>
</evidence>